<dbReference type="Gene3D" id="1.10.150.240">
    <property type="entry name" value="Putative phosphatase, domain 2"/>
    <property type="match status" value="1"/>
</dbReference>
<protein>
    <recommendedName>
        <fullName evidence="8">Riboflavin kinase</fullName>
    </recommendedName>
</protein>
<evidence type="ECO:0000256" key="1">
    <source>
        <dbReference type="ARBA" id="ARBA00001946"/>
    </source>
</evidence>
<evidence type="ECO:0000256" key="5">
    <source>
        <dbReference type="SAM" id="SignalP"/>
    </source>
</evidence>
<evidence type="ECO:0000256" key="2">
    <source>
        <dbReference type="ARBA" id="ARBA00022723"/>
    </source>
</evidence>
<evidence type="ECO:0008006" key="8">
    <source>
        <dbReference type="Google" id="ProtNLM"/>
    </source>
</evidence>
<dbReference type="InterPro" id="IPR023198">
    <property type="entry name" value="PGP-like_dom2"/>
</dbReference>
<dbReference type="InterPro" id="IPR023214">
    <property type="entry name" value="HAD_sf"/>
</dbReference>
<dbReference type="GO" id="GO:0003824">
    <property type="term" value="F:catalytic activity"/>
    <property type="evidence" value="ECO:0007669"/>
    <property type="project" value="UniProtKB-ARBA"/>
</dbReference>
<sequence length="264" mass="29214">MKTPIASLLLTMVASLLVDNSTEALSSSTSSSSCPAPLAGILFDIDGTLIHSDPIHLIVFQELLLNEKGFNNDQPIDEAFFRKHIAGRQNALIMAEFFPDWSSDQRVTWSEMKEARFRELAASEMMERKMPGLDKLRSWIEEIKLPRAAVTNAPRLNAEAMIGGIQYNDDFFQTLIIGDECEKPKPDPCPYLTACKHLNLDCSQCIVFEDSPSGARAGVAAGAYVIGILSGQDEKTLLEAGCSMVIKDYTDAKLWDYLTSRTEI</sequence>
<keyword evidence="3" id="KW-0460">Magnesium</keyword>
<feature type="signal peptide" evidence="5">
    <location>
        <begin position="1"/>
        <end position="24"/>
    </location>
</feature>
<dbReference type="Gene3D" id="3.40.50.1000">
    <property type="entry name" value="HAD superfamily/HAD-like"/>
    <property type="match status" value="1"/>
</dbReference>
<keyword evidence="4" id="KW-0119">Carbohydrate metabolism</keyword>
<accession>A0AAD2FJL0</accession>
<dbReference type="InterPro" id="IPR036412">
    <property type="entry name" value="HAD-like_sf"/>
</dbReference>
<dbReference type="SFLD" id="SFLDG01129">
    <property type="entry name" value="C1.5:_HAD__Beta-PGM__Phosphata"/>
    <property type="match status" value="1"/>
</dbReference>
<evidence type="ECO:0000313" key="6">
    <source>
        <dbReference type="EMBL" id="CAJ1945266.1"/>
    </source>
</evidence>
<comment type="cofactor">
    <cofactor evidence="1">
        <name>Mg(2+)</name>
        <dbReference type="ChEBI" id="CHEBI:18420"/>
    </cofactor>
</comment>
<dbReference type="PANTHER" id="PTHR46193:SF18">
    <property type="entry name" value="HEXITOL PHOSPHATASE B"/>
    <property type="match status" value="1"/>
</dbReference>
<dbReference type="InterPro" id="IPR051600">
    <property type="entry name" value="Beta-PGM-like"/>
</dbReference>
<dbReference type="AlphaFoldDB" id="A0AAD2FJL0"/>
<name>A0AAD2FJL0_9STRA</name>
<dbReference type="InterPro" id="IPR006439">
    <property type="entry name" value="HAD-SF_hydro_IA"/>
</dbReference>
<keyword evidence="2" id="KW-0479">Metal-binding</keyword>
<organism evidence="6 7">
    <name type="scientific">Cylindrotheca closterium</name>
    <dbReference type="NCBI Taxonomy" id="2856"/>
    <lineage>
        <taxon>Eukaryota</taxon>
        <taxon>Sar</taxon>
        <taxon>Stramenopiles</taxon>
        <taxon>Ochrophyta</taxon>
        <taxon>Bacillariophyta</taxon>
        <taxon>Bacillariophyceae</taxon>
        <taxon>Bacillariophycidae</taxon>
        <taxon>Bacillariales</taxon>
        <taxon>Bacillariaceae</taxon>
        <taxon>Cylindrotheca</taxon>
    </lineage>
</organism>
<dbReference type="EMBL" id="CAKOGP040001335">
    <property type="protein sequence ID" value="CAJ1945266.1"/>
    <property type="molecule type" value="Genomic_DNA"/>
</dbReference>
<dbReference type="Proteomes" id="UP001295423">
    <property type="component" value="Unassembled WGS sequence"/>
</dbReference>
<evidence type="ECO:0000256" key="3">
    <source>
        <dbReference type="ARBA" id="ARBA00022842"/>
    </source>
</evidence>
<dbReference type="GO" id="GO:0046872">
    <property type="term" value="F:metal ion binding"/>
    <property type="evidence" value="ECO:0007669"/>
    <property type="project" value="UniProtKB-KW"/>
</dbReference>
<keyword evidence="7" id="KW-1185">Reference proteome</keyword>
<dbReference type="NCBIfam" id="TIGR01509">
    <property type="entry name" value="HAD-SF-IA-v3"/>
    <property type="match status" value="1"/>
</dbReference>
<feature type="chain" id="PRO_5042161130" description="Riboflavin kinase" evidence="5">
    <location>
        <begin position="25"/>
        <end position="264"/>
    </location>
</feature>
<dbReference type="SUPFAM" id="SSF56784">
    <property type="entry name" value="HAD-like"/>
    <property type="match status" value="1"/>
</dbReference>
<dbReference type="Pfam" id="PF00702">
    <property type="entry name" value="Hydrolase"/>
    <property type="match status" value="1"/>
</dbReference>
<comment type="caution">
    <text evidence="6">The sequence shown here is derived from an EMBL/GenBank/DDBJ whole genome shotgun (WGS) entry which is preliminary data.</text>
</comment>
<proteinExistence type="predicted"/>
<gene>
    <name evidence="6" type="ORF">CYCCA115_LOCUS9410</name>
</gene>
<reference evidence="6" key="1">
    <citation type="submission" date="2023-08" db="EMBL/GenBank/DDBJ databases">
        <authorList>
            <person name="Audoor S."/>
            <person name="Bilcke G."/>
        </authorList>
    </citation>
    <scope>NUCLEOTIDE SEQUENCE</scope>
</reference>
<dbReference type="PROSITE" id="PS51257">
    <property type="entry name" value="PROKAR_LIPOPROTEIN"/>
    <property type="match status" value="1"/>
</dbReference>
<dbReference type="SFLD" id="SFLDS00003">
    <property type="entry name" value="Haloacid_Dehalogenase"/>
    <property type="match status" value="1"/>
</dbReference>
<dbReference type="PANTHER" id="PTHR46193">
    <property type="entry name" value="6-PHOSPHOGLUCONATE PHOSPHATASE"/>
    <property type="match status" value="1"/>
</dbReference>
<evidence type="ECO:0000256" key="4">
    <source>
        <dbReference type="ARBA" id="ARBA00023277"/>
    </source>
</evidence>
<evidence type="ECO:0000313" key="7">
    <source>
        <dbReference type="Proteomes" id="UP001295423"/>
    </source>
</evidence>
<keyword evidence="5" id="KW-0732">Signal</keyword>